<dbReference type="GO" id="GO:0031430">
    <property type="term" value="C:M band"/>
    <property type="evidence" value="ECO:0007669"/>
    <property type="project" value="TreeGrafter"/>
</dbReference>
<protein>
    <recommendedName>
        <fullName evidence="3">Ig-like domain-containing protein</fullName>
    </recommendedName>
</protein>
<reference evidence="4" key="3">
    <citation type="submission" date="2025-09" db="UniProtKB">
        <authorList>
            <consortium name="Ensembl"/>
        </authorList>
    </citation>
    <scope>IDENTIFICATION</scope>
</reference>
<sequence length="299" mass="32366">SFSRKLKETNGVLGSSVLLECKVSGTSPMSVAWFQDGNEIVGGEKYEISFLDNICALKLNALDVTDTGPYTCVVSNEAGGDVCHSLVSILGTHHPDPLGYSSDVKIGEPLVLKCQIGGAPEIKVSWYKEDTKLRSTQAYKMHFKNNVATLAFSTVEDSDIGEYTCKAENSVGFFVMKVNDLSVEKGKNLILECTYMGTPPISVTWKKNGVILKHSEKCSITTTETSAILEIPNSKLEDQGQYSCHIENDSGQDNCHGAITVLGASSSQYNIISSAVISTSGSHCAILFCCCCFVLFFLY</sequence>
<proteinExistence type="predicted"/>
<dbReference type="InterPro" id="IPR013098">
    <property type="entry name" value="Ig_I-set"/>
</dbReference>
<reference evidence="4" key="1">
    <citation type="submission" date="2015-11" db="EMBL/GenBank/DDBJ databases">
        <authorList>
            <consortium name="International Coturnix japonica Genome Analysis Consortium"/>
            <person name="Warren W."/>
            <person name="Burt D.W."/>
            <person name="Antin P.B."/>
            <person name="Lanford R."/>
            <person name="Gros J."/>
            <person name="Wilson R.K."/>
        </authorList>
    </citation>
    <scope>NUCLEOTIDE SEQUENCE [LARGE SCALE GENOMIC DNA]</scope>
</reference>
<evidence type="ECO:0000259" key="3">
    <source>
        <dbReference type="PROSITE" id="PS50835"/>
    </source>
</evidence>
<dbReference type="InterPro" id="IPR036179">
    <property type="entry name" value="Ig-like_dom_sf"/>
</dbReference>
<dbReference type="InterPro" id="IPR007110">
    <property type="entry name" value="Ig-like_dom"/>
</dbReference>
<dbReference type="GO" id="GO:0045214">
    <property type="term" value="P:sarcomere organization"/>
    <property type="evidence" value="ECO:0007669"/>
    <property type="project" value="TreeGrafter"/>
</dbReference>
<dbReference type="GeneTree" id="ENSGT01110000267173"/>
<dbReference type="Gene3D" id="2.60.40.10">
    <property type="entry name" value="Immunoglobulins"/>
    <property type="match status" value="3"/>
</dbReference>
<keyword evidence="5" id="KW-1185">Reference proteome</keyword>
<dbReference type="InterPro" id="IPR013783">
    <property type="entry name" value="Ig-like_fold"/>
</dbReference>
<dbReference type="Proteomes" id="UP000694412">
    <property type="component" value="Chromosome 7"/>
</dbReference>
<evidence type="ECO:0000313" key="4">
    <source>
        <dbReference type="Ensembl" id="ENSCJPP00005021696.1"/>
    </source>
</evidence>
<dbReference type="InterPro" id="IPR050964">
    <property type="entry name" value="Striated_Muscle_Regulatory"/>
</dbReference>
<feature type="domain" description="Ig-like" evidence="3">
    <location>
        <begin position="14"/>
        <end position="88"/>
    </location>
</feature>
<dbReference type="SMART" id="SM00408">
    <property type="entry name" value="IGc2"/>
    <property type="match status" value="3"/>
</dbReference>
<dbReference type="PANTHER" id="PTHR13817:SF151">
    <property type="entry name" value="TITIN"/>
    <property type="match status" value="1"/>
</dbReference>
<evidence type="ECO:0000256" key="1">
    <source>
        <dbReference type="ARBA" id="ARBA00022737"/>
    </source>
</evidence>
<feature type="transmembrane region" description="Helical" evidence="2">
    <location>
        <begin position="275"/>
        <end position="298"/>
    </location>
</feature>
<dbReference type="FunFam" id="2.60.40.10:FF:000022">
    <property type="entry name" value="Cardiac titin"/>
    <property type="match status" value="3"/>
</dbReference>
<dbReference type="SMART" id="SM00409">
    <property type="entry name" value="IG"/>
    <property type="match status" value="3"/>
</dbReference>
<dbReference type="AlphaFoldDB" id="A0A8C2YEZ9"/>
<evidence type="ECO:0000313" key="5">
    <source>
        <dbReference type="Proteomes" id="UP000694412"/>
    </source>
</evidence>
<dbReference type="SUPFAM" id="SSF48726">
    <property type="entry name" value="Immunoglobulin"/>
    <property type="match status" value="3"/>
</dbReference>
<dbReference type="PROSITE" id="PS50835">
    <property type="entry name" value="IG_LIKE"/>
    <property type="match status" value="3"/>
</dbReference>
<evidence type="ECO:0000256" key="2">
    <source>
        <dbReference type="SAM" id="Phobius"/>
    </source>
</evidence>
<dbReference type="CDD" id="cd00096">
    <property type="entry name" value="Ig"/>
    <property type="match status" value="3"/>
</dbReference>
<accession>A0A8C2YEZ9</accession>
<dbReference type="PANTHER" id="PTHR13817">
    <property type="entry name" value="TITIN"/>
    <property type="match status" value="1"/>
</dbReference>
<dbReference type="InterPro" id="IPR003599">
    <property type="entry name" value="Ig_sub"/>
</dbReference>
<dbReference type="InterPro" id="IPR003598">
    <property type="entry name" value="Ig_sub2"/>
</dbReference>
<keyword evidence="2" id="KW-0812">Transmembrane</keyword>
<name>A0A8C2YEZ9_COTJA</name>
<organism evidence="4 5">
    <name type="scientific">Coturnix japonica</name>
    <name type="common">Japanese quail</name>
    <name type="synonym">Coturnix coturnix japonica</name>
    <dbReference type="NCBI Taxonomy" id="93934"/>
    <lineage>
        <taxon>Eukaryota</taxon>
        <taxon>Metazoa</taxon>
        <taxon>Chordata</taxon>
        <taxon>Craniata</taxon>
        <taxon>Vertebrata</taxon>
        <taxon>Euteleostomi</taxon>
        <taxon>Archelosauria</taxon>
        <taxon>Archosauria</taxon>
        <taxon>Dinosauria</taxon>
        <taxon>Saurischia</taxon>
        <taxon>Theropoda</taxon>
        <taxon>Coelurosauria</taxon>
        <taxon>Aves</taxon>
        <taxon>Neognathae</taxon>
        <taxon>Galloanserae</taxon>
        <taxon>Galliformes</taxon>
        <taxon>Phasianidae</taxon>
        <taxon>Perdicinae</taxon>
        <taxon>Coturnix</taxon>
    </lineage>
</organism>
<feature type="domain" description="Ig-like" evidence="3">
    <location>
        <begin position="95"/>
        <end position="182"/>
    </location>
</feature>
<dbReference type="Pfam" id="PF07679">
    <property type="entry name" value="I-set"/>
    <property type="match status" value="3"/>
</dbReference>
<keyword evidence="2" id="KW-0472">Membrane</keyword>
<feature type="domain" description="Ig-like" evidence="3">
    <location>
        <begin position="183"/>
        <end position="260"/>
    </location>
</feature>
<dbReference type="Ensembl" id="ENSCJPT00005029762.1">
    <property type="protein sequence ID" value="ENSCJPP00005021696.1"/>
    <property type="gene ID" value="ENSCJPG00005017337.1"/>
</dbReference>
<keyword evidence="2" id="KW-1133">Transmembrane helix</keyword>
<reference evidence="4" key="2">
    <citation type="submission" date="2025-08" db="UniProtKB">
        <authorList>
            <consortium name="Ensembl"/>
        </authorList>
    </citation>
    <scope>IDENTIFICATION</scope>
</reference>
<keyword evidence="1" id="KW-0677">Repeat</keyword>